<evidence type="ECO:0008006" key="4">
    <source>
        <dbReference type="Google" id="ProtNLM"/>
    </source>
</evidence>
<keyword evidence="3" id="KW-1185">Reference proteome</keyword>
<dbReference type="RefSeq" id="WP_090250812.1">
    <property type="nucleotide sequence ID" value="NZ_FPAS01000004.1"/>
</dbReference>
<reference evidence="2 3" key="1">
    <citation type="submission" date="2016-10" db="EMBL/GenBank/DDBJ databases">
        <authorList>
            <person name="de Groot N.N."/>
        </authorList>
    </citation>
    <scope>NUCLEOTIDE SEQUENCE [LARGE SCALE GENOMIC DNA]</scope>
    <source>
        <strain evidence="2 3">CGMCC 1.7005</strain>
    </source>
</reference>
<gene>
    <name evidence="2" type="ORF">SAMN05216474_2542</name>
</gene>
<dbReference type="OrthoDB" id="2473397at2"/>
<evidence type="ECO:0000313" key="3">
    <source>
        <dbReference type="Proteomes" id="UP000236454"/>
    </source>
</evidence>
<keyword evidence="1" id="KW-0732">Signal</keyword>
<organism evidence="2 3">
    <name type="scientific">Lishizhenia tianjinensis</name>
    <dbReference type="NCBI Taxonomy" id="477690"/>
    <lineage>
        <taxon>Bacteria</taxon>
        <taxon>Pseudomonadati</taxon>
        <taxon>Bacteroidota</taxon>
        <taxon>Flavobacteriia</taxon>
        <taxon>Flavobacteriales</taxon>
        <taxon>Crocinitomicaceae</taxon>
        <taxon>Lishizhenia</taxon>
    </lineage>
</organism>
<feature type="signal peptide" evidence="1">
    <location>
        <begin position="1"/>
        <end position="19"/>
    </location>
</feature>
<evidence type="ECO:0000256" key="1">
    <source>
        <dbReference type="SAM" id="SignalP"/>
    </source>
</evidence>
<accession>A0A1I7B4D8</accession>
<sequence length="166" mass="19069">MKIWTLLLSFLLVAQYSIGQNTWWNKQDTSKSTVLTDTNKVQIPTKDGEVTIQKDPRIDELVKFKGTTVPPAYGPQISGYRVQIFFDNDRTEVNKTRAQFIQDHKDVPTYIEFKAPNFNLKVGNCRTKLEAEKLKAELLKDYPTAIVIQEKIYLPKVENSEATTNN</sequence>
<dbReference type="Proteomes" id="UP000236454">
    <property type="component" value="Unassembled WGS sequence"/>
</dbReference>
<dbReference type="AlphaFoldDB" id="A0A1I7B4D8"/>
<dbReference type="EMBL" id="FPAS01000004">
    <property type="protein sequence ID" value="SFT82073.1"/>
    <property type="molecule type" value="Genomic_DNA"/>
</dbReference>
<proteinExistence type="predicted"/>
<evidence type="ECO:0000313" key="2">
    <source>
        <dbReference type="EMBL" id="SFT82073.1"/>
    </source>
</evidence>
<dbReference type="STRING" id="477690.SAMN05216474_2542"/>
<protein>
    <recommendedName>
        <fullName evidence="4">Sporulation related domain-containing protein</fullName>
    </recommendedName>
</protein>
<name>A0A1I7B4D8_9FLAO</name>
<feature type="chain" id="PRO_5014601969" description="Sporulation related domain-containing protein" evidence="1">
    <location>
        <begin position="20"/>
        <end position="166"/>
    </location>
</feature>